<accession>A0ABD3HWW1</accession>
<dbReference type="Pfam" id="PF00153">
    <property type="entry name" value="Mito_carr"/>
    <property type="match status" value="3"/>
</dbReference>
<keyword evidence="3 9" id="KW-0813">Transport</keyword>
<dbReference type="Proteomes" id="UP001633002">
    <property type="component" value="Unassembled WGS sequence"/>
</dbReference>
<dbReference type="InterPro" id="IPR023395">
    <property type="entry name" value="MCP_dom_sf"/>
</dbReference>
<dbReference type="InterPro" id="IPR044712">
    <property type="entry name" value="SLC25A32-like"/>
</dbReference>
<comment type="caution">
    <text evidence="11">The sequence shown here is derived from an EMBL/GenBank/DDBJ whole genome shotgun (WGS) entry which is preliminary data.</text>
</comment>
<dbReference type="EMBL" id="JBJQOH010000002">
    <property type="protein sequence ID" value="KAL3695938.1"/>
    <property type="molecule type" value="Genomic_DNA"/>
</dbReference>
<feature type="repeat" description="Solcar" evidence="8">
    <location>
        <begin position="3"/>
        <end position="93"/>
    </location>
</feature>
<dbReference type="PANTHER" id="PTHR45683">
    <property type="entry name" value="MITOCHONDRIAL NICOTINAMIDE ADENINE DINUCLEOTIDE TRANSPORTER 1-RELATED-RELATED"/>
    <property type="match status" value="1"/>
</dbReference>
<dbReference type="AlphaFoldDB" id="A0ABD3HWW1"/>
<organism evidence="11 12">
    <name type="scientific">Riccia sorocarpa</name>
    <dbReference type="NCBI Taxonomy" id="122646"/>
    <lineage>
        <taxon>Eukaryota</taxon>
        <taxon>Viridiplantae</taxon>
        <taxon>Streptophyta</taxon>
        <taxon>Embryophyta</taxon>
        <taxon>Marchantiophyta</taxon>
        <taxon>Marchantiopsida</taxon>
        <taxon>Marchantiidae</taxon>
        <taxon>Marchantiales</taxon>
        <taxon>Ricciaceae</taxon>
        <taxon>Riccia</taxon>
    </lineage>
</organism>
<dbReference type="GO" id="GO:0016020">
    <property type="term" value="C:membrane"/>
    <property type="evidence" value="ECO:0007669"/>
    <property type="project" value="UniProtKB-SubCell"/>
</dbReference>
<evidence type="ECO:0008006" key="13">
    <source>
        <dbReference type="Google" id="ProtNLM"/>
    </source>
</evidence>
<dbReference type="FunFam" id="1.50.40.10:FF:000090">
    <property type="entry name" value="Folate transporter 1, chloroplastic"/>
    <property type="match status" value="1"/>
</dbReference>
<evidence type="ECO:0000256" key="4">
    <source>
        <dbReference type="ARBA" id="ARBA00022692"/>
    </source>
</evidence>
<evidence type="ECO:0000256" key="8">
    <source>
        <dbReference type="PROSITE-ProRule" id="PRU00282"/>
    </source>
</evidence>
<dbReference type="SUPFAM" id="SSF103506">
    <property type="entry name" value="Mitochondrial carrier"/>
    <property type="match status" value="1"/>
</dbReference>
<evidence type="ECO:0000256" key="2">
    <source>
        <dbReference type="ARBA" id="ARBA00006375"/>
    </source>
</evidence>
<feature type="repeat" description="Solcar" evidence="8">
    <location>
        <begin position="102"/>
        <end position="191"/>
    </location>
</feature>
<evidence type="ECO:0000256" key="9">
    <source>
        <dbReference type="RuleBase" id="RU000488"/>
    </source>
</evidence>
<name>A0ABD3HWW1_9MARC</name>
<evidence type="ECO:0000256" key="5">
    <source>
        <dbReference type="ARBA" id="ARBA00022737"/>
    </source>
</evidence>
<dbReference type="PROSITE" id="PS50920">
    <property type="entry name" value="SOLCAR"/>
    <property type="match status" value="3"/>
</dbReference>
<sequence>MSSWQWESATAGAVAGFVTVVALHPLDIVRTRFQVNDGRHVRVPNYRSTLHALTTIGRIEGLRGLYAGLTPALIGSTVAWGAYFLFYNKAKARYERLNSGQLGPVLHLISAAEAGGLVCLVTNPLWVIKTRLQLQAPGYGTQKPYSGFRDAIRSILREEGWRGFYKGLGPGLLLVSHGALQFMAYEEMKKIALGSHSTLFRKDHSSSELAAPELTSVDYAVAGASSKIFALVCTYPYSVVRSRLQQRPNDKGIANYAGAWQVLKETFRYEGVRGLYKGLSPALLRTVPSSTLTFLVYESVMKLLK</sequence>
<dbReference type="InterPro" id="IPR018108">
    <property type="entry name" value="MCP_transmembrane"/>
</dbReference>
<keyword evidence="5" id="KW-0677">Repeat</keyword>
<keyword evidence="4 8" id="KW-0812">Transmembrane</keyword>
<evidence type="ECO:0000313" key="11">
    <source>
        <dbReference type="EMBL" id="KAL3695938.1"/>
    </source>
</evidence>
<feature type="repeat" description="Solcar" evidence="8">
    <location>
        <begin position="214"/>
        <end position="303"/>
    </location>
</feature>
<keyword evidence="12" id="KW-1185">Reference proteome</keyword>
<evidence type="ECO:0000256" key="1">
    <source>
        <dbReference type="ARBA" id="ARBA00004141"/>
    </source>
</evidence>
<feature type="transmembrane region" description="Helical" evidence="10">
    <location>
        <begin position="6"/>
        <end position="26"/>
    </location>
</feature>
<proteinExistence type="inferred from homology"/>
<evidence type="ECO:0000256" key="3">
    <source>
        <dbReference type="ARBA" id="ARBA00022448"/>
    </source>
</evidence>
<keyword evidence="7 8" id="KW-0472">Membrane</keyword>
<comment type="subcellular location">
    <subcellularLocation>
        <location evidence="1">Membrane</location>
        <topology evidence="1">Multi-pass membrane protein</topology>
    </subcellularLocation>
</comment>
<keyword evidence="6 10" id="KW-1133">Transmembrane helix</keyword>
<evidence type="ECO:0000256" key="7">
    <source>
        <dbReference type="ARBA" id="ARBA00023136"/>
    </source>
</evidence>
<comment type="similarity">
    <text evidence="2 9">Belongs to the mitochondrial carrier (TC 2.A.29) family.</text>
</comment>
<gene>
    <name evidence="11" type="ORF">R1sor_010014</name>
</gene>
<dbReference type="Gene3D" id="1.50.40.10">
    <property type="entry name" value="Mitochondrial carrier domain"/>
    <property type="match status" value="1"/>
</dbReference>
<evidence type="ECO:0000313" key="12">
    <source>
        <dbReference type="Proteomes" id="UP001633002"/>
    </source>
</evidence>
<feature type="transmembrane region" description="Helical" evidence="10">
    <location>
        <begin position="106"/>
        <end position="128"/>
    </location>
</feature>
<evidence type="ECO:0000256" key="6">
    <source>
        <dbReference type="ARBA" id="ARBA00022989"/>
    </source>
</evidence>
<protein>
    <recommendedName>
        <fullName evidence="13">Folate transporter 1, chloroplastic</fullName>
    </recommendedName>
</protein>
<reference evidence="11 12" key="1">
    <citation type="submission" date="2024-09" db="EMBL/GenBank/DDBJ databases">
        <title>Chromosome-scale assembly of Riccia sorocarpa.</title>
        <authorList>
            <person name="Paukszto L."/>
        </authorList>
    </citation>
    <scope>NUCLEOTIDE SEQUENCE [LARGE SCALE GENOMIC DNA]</scope>
    <source>
        <strain evidence="11">LP-2024</strain>
        <tissue evidence="11">Aerial parts of the thallus</tissue>
    </source>
</reference>
<evidence type="ECO:0000256" key="10">
    <source>
        <dbReference type="SAM" id="Phobius"/>
    </source>
</evidence>
<feature type="transmembrane region" description="Helical" evidence="10">
    <location>
        <begin position="65"/>
        <end position="86"/>
    </location>
</feature>